<sequence length="165" mass="19025">MKLYHLLCNMNIYFITVHLGRCPTPPIQQDFNITKITARTVWYEAEKLPAVFERGKCQQATYSLLHDRTHTLTSQTIFFKGEMWYRSQSQLHLSPSLPGDPYLLNTLILNKVLECELIYLVCSVDVAWIVSGTRSLPRDVISRKTTFKKGQLSPLVLLTDNYPMS</sequence>
<dbReference type="Gene3D" id="2.40.128.20">
    <property type="match status" value="1"/>
</dbReference>
<dbReference type="Ensembl" id="ENSOKIT00005036337.1">
    <property type="protein sequence ID" value="ENSOKIP00005034437.1"/>
    <property type="gene ID" value="ENSOKIG00005014713.1"/>
</dbReference>
<keyword evidence="2" id="KW-1185">Reference proteome</keyword>
<evidence type="ECO:0000313" key="2">
    <source>
        <dbReference type="Proteomes" id="UP000694557"/>
    </source>
</evidence>
<dbReference type="SUPFAM" id="SSF50814">
    <property type="entry name" value="Lipocalins"/>
    <property type="match status" value="1"/>
</dbReference>
<reference evidence="1" key="1">
    <citation type="submission" date="2025-08" db="UniProtKB">
        <authorList>
            <consortium name="Ensembl"/>
        </authorList>
    </citation>
    <scope>IDENTIFICATION</scope>
</reference>
<dbReference type="Proteomes" id="UP000694557">
    <property type="component" value="Unassembled WGS sequence"/>
</dbReference>
<dbReference type="AlphaFoldDB" id="A0A8C7FXA0"/>
<name>A0A8C7FXA0_ONCKI</name>
<evidence type="ECO:0000313" key="1">
    <source>
        <dbReference type="Ensembl" id="ENSOKIP00005034437.1"/>
    </source>
</evidence>
<dbReference type="GeneTree" id="ENSGT00990000210368"/>
<protein>
    <submittedName>
        <fullName evidence="1">Uncharacterized protein</fullName>
    </submittedName>
</protein>
<organism evidence="1 2">
    <name type="scientific">Oncorhynchus kisutch</name>
    <name type="common">Coho salmon</name>
    <name type="synonym">Salmo kisutch</name>
    <dbReference type="NCBI Taxonomy" id="8019"/>
    <lineage>
        <taxon>Eukaryota</taxon>
        <taxon>Metazoa</taxon>
        <taxon>Chordata</taxon>
        <taxon>Craniata</taxon>
        <taxon>Vertebrata</taxon>
        <taxon>Euteleostomi</taxon>
        <taxon>Actinopterygii</taxon>
        <taxon>Neopterygii</taxon>
        <taxon>Teleostei</taxon>
        <taxon>Protacanthopterygii</taxon>
        <taxon>Salmoniformes</taxon>
        <taxon>Salmonidae</taxon>
        <taxon>Salmoninae</taxon>
        <taxon>Oncorhynchus</taxon>
    </lineage>
</organism>
<reference evidence="1" key="2">
    <citation type="submission" date="2025-09" db="UniProtKB">
        <authorList>
            <consortium name="Ensembl"/>
        </authorList>
    </citation>
    <scope>IDENTIFICATION</scope>
</reference>
<accession>A0A8C7FXA0</accession>
<proteinExistence type="predicted"/>
<dbReference type="InterPro" id="IPR012674">
    <property type="entry name" value="Calycin"/>
</dbReference>